<keyword evidence="2" id="KW-1185">Reference proteome</keyword>
<accession>A0A7J5XV31</accession>
<evidence type="ECO:0000313" key="2">
    <source>
        <dbReference type="Proteomes" id="UP000518266"/>
    </source>
</evidence>
<dbReference type="EMBL" id="JAAKFY010000020">
    <property type="protein sequence ID" value="KAF3840985.1"/>
    <property type="molecule type" value="Genomic_DNA"/>
</dbReference>
<organism evidence="1 2">
    <name type="scientific">Dissostichus mawsoni</name>
    <name type="common">Antarctic cod</name>
    <dbReference type="NCBI Taxonomy" id="36200"/>
    <lineage>
        <taxon>Eukaryota</taxon>
        <taxon>Metazoa</taxon>
        <taxon>Chordata</taxon>
        <taxon>Craniata</taxon>
        <taxon>Vertebrata</taxon>
        <taxon>Euteleostomi</taxon>
        <taxon>Actinopterygii</taxon>
        <taxon>Neopterygii</taxon>
        <taxon>Teleostei</taxon>
        <taxon>Neoteleostei</taxon>
        <taxon>Acanthomorphata</taxon>
        <taxon>Eupercaria</taxon>
        <taxon>Perciformes</taxon>
        <taxon>Notothenioidei</taxon>
        <taxon>Nototheniidae</taxon>
        <taxon>Dissostichus</taxon>
    </lineage>
</organism>
<protein>
    <submittedName>
        <fullName evidence="1">Uncharacterized protein</fullName>
    </submittedName>
</protein>
<dbReference type="Proteomes" id="UP000518266">
    <property type="component" value="Unassembled WGS sequence"/>
</dbReference>
<comment type="caution">
    <text evidence="1">The sequence shown here is derived from an EMBL/GenBank/DDBJ whole genome shotgun (WGS) entry which is preliminary data.</text>
</comment>
<sequence length="62" mass="6804">MVIAAQRRSSGQLCISAGAPLGCCCWEGACSAITAPKRRHQTLHTCQVRPCKNRIFKRGLYV</sequence>
<proteinExistence type="predicted"/>
<name>A0A7J5XV31_DISMA</name>
<evidence type="ECO:0000313" key="1">
    <source>
        <dbReference type="EMBL" id="KAF3840985.1"/>
    </source>
</evidence>
<dbReference type="AlphaFoldDB" id="A0A7J5XV31"/>
<gene>
    <name evidence="1" type="ORF">F7725_006847</name>
</gene>
<reference evidence="1 2" key="1">
    <citation type="submission" date="2020-03" db="EMBL/GenBank/DDBJ databases">
        <title>Dissostichus mawsoni Genome sequencing and assembly.</title>
        <authorList>
            <person name="Park H."/>
        </authorList>
    </citation>
    <scope>NUCLEOTIDE SEQUENCE [LARGE SCALE GENOMIC DNA]</scope>
    <source>
        <strain evidence="1">DM0001</strain>
        <tissue evidence="1">Muscle</tissue>
    </source>
</reference>